<evidence type="ECO:0000313" key="4">
    <source>
        <dbReference type="EMBL" id="MCE4538774.1"/>
    </source>
</evidence>
<dbReference type="Gene3D" id="3.40.50.1820">
    <property type="entry name" value="alpha/beta hydrolase"/>
    <property type="match status" value="1"/>
</dbReference>
<dbReference type="PROSITE" id="PS51257">
    <property type="entry name" value="PROKAR_LIPOPROTEIN"/>
    <property type="match status" value="1"/>
</dbReference>
<organism evidence="4 5">
    <name type="scientific">Pelomonas caseinilytica</name>
    <dbReference type="NCBI Taxonomy" id="2906763"/>
    <lineage>
        <taxon>Bacteria</taxon>
        <taxon>Pseudomonadati</taxon>
        <taxon>Pseudomonadota</taxon>
        <taxon>Betaproteobacteria</taxon>
        <taxon>Burkholderiales</taxon>
        <taxon>Sphaerotilaceae</taxon>
        <taxon>Roseateles</taxon>
    </lineage>
</organism>
<dbReference type="Proteomes" id="UP001201463">
    <property type="component" value="Unassembled WGS sequence"/>
</dbReference>
<evidence type="ECO:0000313" key="5">
    <source>
        <dbReference type="Proteomes" id="UP001201463"/>
    </source>
</evidence>
<proteinExistence type="predicted"/>
<keyword evidence="5" id="KW-1185">Reference proteome</keyword>
<dbReference type="Pfam" id="PF00326">
    <property type="entry name" value="Peptidase_S9"/>
    <property type="match status" value="1"/>
</dbReference>
<feature type="domain" description="Peptidase S9 prolyl oligopeptidase catalytic" evidence="3">
    <location>
        <begin position="460"/>
        <end position="669"/>
    </location>
</feature>
<comment type="caution">
    <text evidence="4">The sequence shown here is derived from an EMBL/GenBank/DDBJ whole genome shotgun (WGS) entry which is preliminary data.</text>
</comment>
<evidence type="ECO:0000256" key="1">
    <source>
        <dbReference type="ARBA" id="ARBA00022801"/>
    </source>
</evidence>
<evidence type="ECO:0000256" key="2">
    <source>
        <dbReference type="SAM" id="SignalP"/>
    </source>
</evidence>
<dbReference type="SUPFAM" id="SSF53474">
    <property type="entry name" value="alpha/beta-Hydrolases"/>
    <property type="match status" value="1"/>
</dbReference>
<accession>A0ABS8XCX7</accession>
<reference evidence="4 5" key="1">
    <citation type="submission" date="2021-12" db="EMBL/GenBank/DDBJ databases">
        <title>Genome seq of p7.</title>
        <authorList>
            <person name="Seo T."/>
        </authorList>
    </citation>
    <scope>NUCLEOTIDE SEQUENCE [LARGE SCALE GENOMIC DNA]</scope>
    <source>
        <strain evidence="4 5">P7</strain>
    </source>
</reference>
<gene>
    <name evidence="4" type="ORF">LXT12_16090</name>
</gene>
<feature type="signal peptide" evidence="2">
    <location>
        <begin position="1"/>
        <end position="24"/>
    </location>
</feature>
<dbReference type="InterPro" id="IPR029058">
    <property type="entry name" value="AB_hydrolase_fold"/>
</dbReference>
<dbReference type="PANTHER" id="PTHR42776:SF27">
    <property type="entry name" value="DIPEPTIDYL PEPTIDASE FAMILY MEMBER 6"/>
    <property type="match status" value="1"/>
</dbReference>
<name>A0ABS8XCX7_9BURK</name>
<dbReference type="EMBL" id="JAJTWT010000006">
    <property type="protein sequence ID" value="MCE4538774.1"/>
    <property type="molecule type" value="Genomic_DNA"/>
</dbReference>
<feature type="chain" id="PRO_5045445206" evidence="2">
    <location>
        <begin position="25"/>
        <end position="669"/>
    </location>
</feature>
<sequence>MKQTVWLKHAACVLLGLACLAAFSQPTAGPTAGAPKTTAAALPVEAFFKKGDLGKAQLSPSGRYLAALESGIHERMGVVVTDLEGKEGSHFISASEKDDVTWFSWVTDDWIVFKVNNPNYRGTRWVGSGLMSMSRDGKTSRQLIARDWESGSENSRRLTLSPDHGYVGRGAPDSLEVLVAQPHYDGNYEYRYSTLHAVNVVSGQSRVEAAPRADEWLIDGRGRPRASLHAADGQVTVMWLDPRSREWTELQKSPVHHMDWIPLAIQDEAHLLVSTSDKDGYDELREYDAIERRVGSVPILATPGFSRSIEPIYARHSDRLLGLSVLVDSVTTTWLDPTLSKLQDRVDAKLPNRVNILQCSQCERPQRVLVHSYSDTDPGMVLLFTPEKDEWKLVGRVRPQIDPKTMATMELHRTSARDGEDLPVWITRPRGAAPEKPLPAVVLVHGGPWERGTEWRWNPEGQFLASRGYLVIEPEFRGSVGYGERHFHLGFKAWGLSMQDDVTDALKFVISKGWADPGRVCIMGASYGGYATLMGLAKDPGQYRCGIAFAAVSDPRYMFDFHWNDISRQAKSYGLNELLGDRIKDEARFIATSPVEQAANIKAPLMLVHGAKDRRVPIQNGERMRDALQKANKQVEWVLYPWAGHGFPLLEDELDYYGRVERFLAKHLN</sequence>
<dbReference type="RefSeq" id="WP_233393219.1">
    <property type="nucleotide sequence ID" value="NZ_JAJTWT010000006.1"/>
</dbReference>
<dbReference type="InterPro" id="IPR001375">
    <property type="entry name" value="Peptidase_S9_cat"/>
</dbReference>
<keyword evidence="1" id="KW-0378">Hydrolase</keyword>
<dbReference type="SUPFAM" id="SSF82171">
    <property type="entry name" value="DPP6 N-terminal domain-like"/>
    <property type="match status" value="1"/>
</dbReference>
<evidence type="ECO:0000259" key="3">
    <source>
        <dbReference type="Pfam" id="PF00326"/>
    </source>
</evidence>
<protein>
    <submittedName>
        <fullName evidence="4">Prolyl oligopeptidase family serine peptidase</fullName>
    </submittedName>
</protein>
<dbReference type="PANTHER" id="PTHR42776">
    <property type="entry name" value="SERINE PEPTIDASE S9 FAMILY MEMBER"/>
    <property type="match status" value="1"/>
</dbReference>
<keyword evidence="2" id="KW-0732">Signal</keyword>